<name>A0A097SPU9_9NOCA</name>
<gene>
    <name evidence="1" type="ORF">LRS1606.118</name>
</gene>
<proteinExistence type="predicted"/>
<evidence type="ECO:0000313" key="1">
    <source>
        <dbReference type="EMBL" id="AIU93552.1"/>
    </source>
</evidence>
<keyword evidence="1" id="KW-0614">Plasmid</keyword>
<sequence length="112" mass="12128">MLHVCDLLVLVASELISRAGMDVALSRMQGEAAQGTVVAGRRLWGPAEFSGGDERVDIDAWSTLTRKSDGEWAGRRRPAQPATLFFYNRFGYQAAVSVMTALPSRMGCPPGL</sequence>
<dbReference type="EMBL" id="KJ605395">
    <property type="protein sequence ID" value="AIU93552.1"/>
    <property type="molecule type" value="Genomic_DNA"/>
</dbReference>
<accession>A0A097SPU9</accession>
<reference evidence="1" key="1">
    <citation type="submission" date="2014-03" db="EMBL/GenBank/DDBJ databases">
        <authorList>
            <person name="Zhang G."/>
            <person name="Zhu L."/>
            <person name="Fang P."/>
        </authorList>
    </citation>
    <scope>NUCLEOTIDE SEQUENCE</scope>
    <source>
        <strain evidence="1">NS1</strain>
        <plasmid evidence="1">pNSL1</plasmid>
    </source>
</reference>
<protein>
    <submittedName>
        <fullName evidence="1">Uncharacterized protein</fullName>
    </submittedName>
</protein>
<geneLocation type="plasmid" evidence="1">
    <name>pNSL1</name>
</geneLocation>
<dbReference type="AlphaFoldDB" id="A0A097SPU9"/>
<organism evidence="1">
    <name type="scientific">Rhodococcus sp. NS1</name>
    <dbReference type="NCBI Taxonomy" id="402236"/>
    <lineage>
        <taxon>Bacteria</taxon>
        <taxon>Bacillati</taxon>
        <taxon>Actinomycetota</taxon>
        <taxon>Actinomycetes</taxon>
        <taxon>Mycobacteriales</taxon>
        <taxon>Nocardiaceae</taxon>
        <taxon>Rhodococcus</taxon>
    </lineage>
</organism>